<accession>A0A8B7NRY0</accession>
<feature type="binding site" evidence="1">
    <location>
        <position position="170"/>
    </location>
    <ligand>
        <name>Zn(2+)</name>
        <dbReference type="ChEBI" id="CHEBI:29105"/>
        <note>catalytic</note>
    </ligand>
</feature>
<dbReference type="GeneID" id="108673220"/>
<dbReference type="EC" id="3.4.24.-" evidence="2"/>
<dbReference type="GO" id="GO:0008270">
    <property type="term" value="F:zinc ion binding"/>
    <property type="evidence" value="ECO:0007669"/>
    <property type="project" value="UniProtKB-UniRule"/>
</dbReference>
<feature type="binding site" evidence="1">
    <location>
        <position position="160"/>
    </location>
    <ligand>
        <name>Zn(2+)</name>
        <dbReference type="ChEBI" id="CHEBI:29105"/>
        <note>catalytic</note>
    </ligand>
</feature>
<protein>
    <recommendedName>
        <fullName evidence="2">Metalloendopeptidase</fullName>
        <ecNumber evidence="2">3.4.24.-</ecNumber>
    </recommendedName>
</protein>
<keyword evidence="1 2" id="KW-0378">Hydrolase</keyword>
<dbReference type="SMART" id="SM00235">
    <property type="entry name" value="ZnMc"/>
    <property type="match status" value="1"/>
</dbReference>
<dbReference type="Proteomes" id="UP000694843">
    <property type="component" value="Unplaced"/>
</dbReference>
<evidence type="ECO:0000256" key="1">
    <source>
        <dbReference type="PROSITE-ProRule" id="PRU01211"/>
    </source>
</evidence>
<dbReference type="GO" id="GO:0004222">
    <property type="term" value="F:metalloendopeptidase activity"/>
    <property type="evidence" value="ECO:0007669"/>
    <property type="project" value="UniProtKB-UniRule"/>
</dbReference>
<feature type="signal peptide" evidence="2">
    <location>
        <begin position="1"/>
        <end position="34"/>
    </location>
</feature>
<evidence type="ECO:0000256" key="2">
    <source>
        <dbReference type="RuleBase" id="RU361183"/>
    </source>
</evidence>
<dbReference type="PRINTS" id="PR00480">
    <property type="entry name" value="ASTACIN"/>
</dbReference>
<keyword evidence="4" id="KW-1185">Reference proteome</keyword>
<evidence type="ECO:0000259" key="3">
    <source>
        <dbReference type="PROSITE" id="PS51864"/>
    </source>
</evidence>
<dbReference type="Gene3D" id="3.40.390.10">
    <property type="entry name" value="Collagenase (Catalytic Domain)"/>
    <property type="match status" value="1"/>
</dbReference>
<dbReference type="OrthoDB" id="291007at2759"/>
<gene>
    <name evidence="5" type="primary">LOC108673220</name>
</gene>
<evidence type="ECO:0000313" key="4">
    <source>
        <dbReference type="Proteomes" id="UP000694843"/>
    </source>
</evidence>
<dbReference type="PANTHER" id="PTHR10127:SF850">
    <property type="entry name" value="METALLOENDOPEPTIDASE"/>
    <property type="match status" value="1"/>
</dbReference>
<dbReference type="OMA" id="SINATPM"/>
<proteinExistence type="predicted"/>
<feature type="active site" evidence="1">
    <location>
        <position position="161"/>
    </location>
</feature>
<organism evidence="4 5">
    <name type="scientific">Hyalella azteca</name>
    <name type="common">Amphipod</name>
    <dbReference type="NCBI Taxonomy" id="294128"/>
    <lineage>
        <taxon>Eukaryota</taxon>
        <taxon>Metazoa</taxon>
        <taxon>Ecdysozoa</taxon>
        <taxon>Arthropoda</taxon>
        <taxon>Crustacea</taxon>
        <taxon>Multicrustacea</taxon>
        <taxon>Malacostraca</taxon>
        <taxon>Eumalacostraca</taxon>
        <taxon>Peracarida</taxon>
        <taxon>Amphipoda</taxon>
        <taxon>Senticaudata</taxon>
        <taxon>Talitrida</taxon>
        <taxon>Talitroidea</taxon>
        <taxon>Hyalellidae</taxon>
        <taxon>Hyalella</taxon>
    </lineage>
</organism>
<dbReference type="SUPFAM" id="SSF55486">
    <property type="entry name" value="Metalloproteases ('zincins'), catalytic domain"/>
    <property type="match status" value="1"/>
</dbReference>
<feature type="non-terminal residue" evidence="5">
    <location>
        <position position="280"/>
    </location>
</feature>
<dbReference type="AlphaFoldDB" id="A0A8B7NRY0"/>
<dbReference type="InterPro" id="IPR001506">
    <property type="entry name" value="Peptidase_M12A"/>
</dbReference>
<dbReference type="RefSeq" id="XP_018016504.1">
    <property type="nucleotide sequence ID" value="XM_018161015.2"/>
</dbReference>
<keyword evidence="2" id="KW-0732">Signal</keyword>
<feature type="binding site" evidence="1">
    <location>
        <position position="164"/>
    </location>
    <ligand>
        <name>Zn(2+)</name>
        <dbReference type="ChEBI" id="CHEBI:29105"/>
        <note>catalytic</note>
    </ligand>
</feature>
<dbReference type="Pfam" id="PF01400">
    <property type="entry name" value="Astacin"/>
    <property type="match status" value="1"/>
</dbReference>
<feature type="chain" id="PRO_5034355406" description="Metalloendopeptidase" evidence="2">
    <location>
        <begin position="35"/>
        <end position="280"/>
    </location>
</feature>
<dbReference type="PROSITE" id="PS51864">
    <property type="entry name" value="ASTACIN"/>
    <property type="match status" value="1"/>
</dbReference>
<name>A0A8B7NRY0_HYAAZ</name>
<comment type="caution">
    <text evidence="1">Lacks conserved residue(s) required for the propagation of feature annotation.</text>
</comment>
<sequence>MPLVTLKIFQMATRKTLPTILTLCLSLCVASINATPMDMPPREDGSVLVGDIAYSAEEWESLLAKNLQSLKILWPKTNGVVNIPYKISNPEVNTALMEQAFSAWESKTCVKFSKMAESDKRLEYLDFMIKGYCYSYLGYRKGITTPVSLPSSCTFKAFEHELGHSMGLRHEMNRSDRDKHIIVISGVKYKPGLDSQFALMNTINFDIPYDYCSIMHYKDKAGSEHDDEHTMLALDARFQTLMGWCSTNISHWNYKLVNTMYNCTDDWLKACKQASEPCKN</sequence>
<dbReference type="GO" id="GO:0006508">
    <property type="term" value="P:proteolysis"/>
    <property type="evidence" value="ECO:0007669"/>
    <property type="project" value="UniProtKB-KW"/>
</dbReference>
<dbReference type="KEGG" id="hazt:108673220"/>
<reference evidence="5" key="1">
    <citation type="submission" date="2025-08" db="UniProtKB">
        <authorList>
            <consortium name="RefSeq"/>
        </authorList>
    </citation>
    <scope>IDENTIFICATION</scope>
</reference>
<keyword evidence="1 2" id="KW-0862">Zinc</keyword>
<keyword evidence="1 2" id="KW-0479">Metal-binding</keyword>
<keyword evidence="1 2" id="KW-0645">Protease</keyword>
<comment type="cofactor">
    <cofactor evidence="1 2">
        <name>Zn(2+)</name>
        <dbReference type="ChEBI" id="CHEBI:29105"/>
    </cofactor>
    <text evidence="1 2">Binds 1 zinc ion per subunit.</text>
</comment>
<feature type="domain" description="Peptidase M12A" evidence="3">
    <location>
        <begin position="68"/>
        <end position="264"/>
    </location>
</feature>
<dbReference type="InterPro" id="IPR024079">
    <property type="entry name" value="MetalloPept_cat_dom_sf"/>
</dbReference>
<evidence type="ECO:0000313" key="5">
    <source>
        <dbReference type="RefSeq" id="XP_018016504.1"/>
    </source>
</evidence>
<dbReference type="InterPro" id="IPR006026">
    <property type="entry name" value="Peptidase_Metallo"/>
</dbReference>
<keyword evidence="1 2" id="KW-0482">Metalloprotease</keyword>
<dbReference type="PANTHER" id="PTHR10127">
    <property type="entry name" value="DISCOIDIN, CUB, EGF, LAMININ , AND ZINC METALLOPROTEASE DOMAIN CONTAINING"/>
    <property type="match status" value="1"/>
</dbReference>